<name>A0A6A5VYZ9_9PLEO</name>
<dbReference type="EMBL" id="ML977678">
    <property type="protein sequence ID" value="KAF1993938.1"/>
    <property type="molecule type" value="Genomic_DNA"/>
</dbReference>
<evidence type="ECO:0000313" key="4">
    <source>
        <dbReference type="Proteomes" id="UP000799779"/>
    </source>
</evidence>
<accession>A0A6A5VYZ9</accession>
<organism evidence="3 4">
    <name type="scientific">Amniculicola lignicola CBS 123094</name>
    <dbReference type="NCBI Taxonomy" id="1392246"/>
    <lineage>
        <taxon>Eukaryota</taxon>
        <taxon>Fungi</taxon>
        <taxon>Dikarya</taxon>
        <taxon>Ascomycota</taxon>
        <taxon>Pezizomycotina</taxon>
        <taxon>Dothideomycetes</taxon>
        <taxon>Pleosporomycetidae</taxon>
        <taxon>Pleosporales</taxon>
        <taxon>Amniculicolaceae</taxon>
        <taxon>Amniculicola</taxon>
    </lineage>
</organism>
<evidence type="ECO:0000313" key="3">
    <source>
        <dbReference type="EMBL" id="KAF1993938.1"/>
    </source>
</evidence>
<evidence type="ECO:0000256" key="1">
    <source>
        <dbReference type="SAM" id="MobiDB-lite"/>
    </source>
</evidence>
<gene>
    <name evidence="3" type="ORF">P154DRAFT_582292</name>
</gene>
<feature type="signal peptide" evidence="2">
    <location>
        <begin position="1"/>
        <end position="24"/>
    </location>
</feature>
<dbReference type="Proteomes" id="UP000799779">
    <property type="component" value="Unassembled WGS sequence"/>
</dbReference>
<feature type="chain" id="PRO_5025644844" evidence="2">
    <location>
        <begin position="25"/>
        <end position="117"/>
    </location>
</feature>
<evidence type="ECO:0000256" key="2">
    <source>
        <dbReference type="SAM" id="SignalP"/>
    </source>
</evidence>
<proteinExistence type="predicted"/>
<dbReference type="AlphaFoldDB" id="A0A6A5VYZ9"/>
<protein>
    <submittedName>
        <fullName evidence="3">Uncharacterized protein</fullName>
    </submittedName>
</protein>
<keyword evidence="2" id="KW-0732">Signal</keyword>
<reference evidence="3" key="1">
    <citation type="journal article" date="2020" name="Stud. Mycol.">
        <title>101 Dothideomycetes genomes: a test case for predicting lifestyles and emergence of pathogens.</title>
        <authorList>
            <person name="Haridas S."/>
            <person name="Albert R."/>
            <person name="Binder M."/>
            <person name="Bloem J."/>
            <person name="Labutti K."/>
            <person name="Salamov A."/>
            <person name="Andreopoulos B."/>
            <person name="Baker S."/>
            <person name="Barry K."/>
            <person name="Bills G."/>
            <person name="Bluhm B."/>
            <person name="Cannon C."/>
            <person name="Castanera R."/>
            <person name="Culley D."/>
            <person name="Daum C."/>
            <person name="Ezra D."/>
            <person name="Gonzalez J."/>
            <person name="Henrissat B."/>
            <person name="Kuo A."/>
            <person name="Liang C."/>
            <person name="Lipzen A."/>
            <person name="Lutzoni F."/>
            <person name="Magnuson J."/>
            <person name="Mondo S."/>
            <person name="Nolan M."/>
            <person name="Ohm R."/>
            <person name="Pangilinan J."/>
            <person name="Park H.-J."/>
            <person name="Ramirez L."/>
            <person name="Alfaro M."/>
            <person name="Sun H."/>
            <person name="Tritt A."/>
            <person name="Yoshinaga Y."/>
            <person name="Zwiers L.-H."/>
            <person name="Turgeon B."/>
            <person name="Goodwin S."/>
            <person name="Spatafora J."/>
            <person name="Crous P."/>
            <person name="Grigoriev I."/>
        </authorList>
    </citation>
    <scope>NUCLEOTIDE SEQUENCE</scope>
    <source>
        <strain evidence="3">CBS 123094</strain>
    </source>
</reference>
<feature type="region of interest" description="Disordered" evidence="1">
    <location>
        <begin position="56"/>
        <end position="83"/>
    </location>
</feature>
<keyword evidence="4" id="KW-1185">Reference proteome</keyword>
<sequence>MSLQPMPCTSQGPFLLLALDILIAVNLEPRLWLKGVVRRRSCRLHLSGKDADEGCRRRSMAANTSIPKDAGQDKPDATSHVQTHGTYSLAAAVRGTVWELAAGVEHPATRHPGAHAI</sequence>